<name>A0ACC2VBM6_9TREE</name>
<dbReference type="Proteomes" id="UP001227268">
    <property type="component" value="Unassembled WGS sequence"/>
</dbReference>
<sequence length="513" mass="54527">MASTTVSAATDRTPLIPERPSTNRRKYSDDTEDGLTSGKTQEDEPQFNIPGVTQADFVLILTGLWSATFLGSLDGTIVATLLTDIGSSFEKSNMASWLGTSYLLSVCCFTPIYGRLCDIIGRRGAILLALTLFGIGTIGCGIAPSMEALIGARAVAGAGGGAMMSVGSIIVTDLVWRYVHIPMAKTDQSFRTKIGRIDFLGSVTLVSTVSCLLVSLTLKTSGDEELAWSDPIVWGLLVASGVFGIAFVLVEKFVADEPIMPLRLVTQRTPAFVAISNFLVSVLAFSVLYNVPLWFSAVKRVSSSVSGSHLVPNSIALALGSVVAGAWMRHTGKYYWLTISMAGSALLSMVVISTFTTKTPEWLLWMAIVPSGFGISGLVTSTLIALIAVVKKEDIAVATGVSYMFRTTGQVLGVSLSAALTQSILTKKLLEGITGHHASEIITKIRHSTAYIDHLSPQNKEVAIASYTAALRVVFICQIVIAGLALLAVAGITEVDLPDRAKPKPVNAEEEEV</sequence>
<evidence type="ECO:0000313" key="1">
    <source>
        <dbReference type="EMBL" id="KAJ9096330.1"/>
    </source>
</evidence>
<keyword evidence="2" id="KW-1185">Reference proteome</keyword>
<dbReference type="EMBL" id="JASBWT010000019">
    <property type="protein sequence ID" value="KAJ9096330.1"/>
    <property type="molecule type" value="Genomic_DNA"/>
</dbReference>
<evidence type="ECO:0000313" key="2">
    <source>
        <dbReference type="Proteomes" id="UP001227268"/>
    </source>
</evidence>
<accession>A0ACC2VBM6</accession>
<proteinExistence type="predicted"/>
<organism evidence="1 2">
    <name type="scientific">Naganishia friedmannii</name>
    <dbReference type="NCBI Taxonomy" id="89922"/>
    <lineage>
        <taxon>Eukaryota</taxon>
        <taxon>Fungi</taxon>
        <taxon>Dikarya</taxon>
        <taxon>Basidiomycota</taxon>
        <taxon>Agaricomycotina</taxon>
        <taxon>Tremellomycetes</taxon>
        <taxon>Filobasidiales</taxon>
        <taxon>Filobasidiaceae</taxon>
        <taxon>Naganishia</taxon>
    </lineage>
</organism>
<reference evidence="1" key="1">
    <citation type="submission" date="2023-04" db="EMBL/GenBank/DDBJ databases">
        <title>Draft Genome sequencing of Naganishia species isolated from polar environments using Oxford Nanopore Technology.</title>
        <authorList>
            <person name="Leo P."/>
            <person name="Venkateswaran K."/>
        </authorList>
    </citation>
    <scope>NUCLEOTIDE SEQUENCE</scope>
    <source>
        <strain evidence="1">MNA-CCFEE 5423</strain>
    </source>
</reference>
<comment type="caution">
    <text evidence="1">The sequence shown here is derived from an EMBL/GenBank/DDBJ whole genome shotgun (WGS) entry which is preliminary data.</text>
</comment>
<protein>
    <submittedName>
        <fullName evidence="1">Uncharacterized protein</fullName>
    </submittedName>
</protein>
<gene>
    <name evidence="1" type="ORF">QFC21_005150</name>
</gene>